<evidence type="ECO:0000313" key="3">
    <source>
        <dbReference type="Proteomes" id="UP000585665"/>
    </source>
</evidence>
<evidence type="ECO:0000313" key="2">
    <source>
        <dbReference type="EMBL" id="NVN39632.1"/>
    </source>
</evidence>
<organism evidence="2 3">
    <name type="scientific">Ameyamaea chiangmaiensis</name>
    <dbReference type="NCBI Taxonomy" id="442969"/>
    <lineage>
        <taxon>Bacteria</taxon>
        <taxon>Pseudomonadati</taxon>
        <taxon>Pseudomonadota</taxon>
        <taxon>Alphaproteobacteria</taxon>
        <taxon>Acetobacterales</taxon>
        <taxon>Acetobacteraceae</taxon>
        <taxon>Ameyamaea</taxon>
    </lineage>
</organism>
<dbReference type="GO" id="GO:0047661">
    <property type="term" value="F:amino-acid racemase activity"/>
    <property type="evidence" value="ECO:0007669"/>
    <property type="project" value="InterPro"/>
</dbReference>
<name>A0A850PCG2_9PROT</name>
<dbReference type="Pfam" id="PF01177">
    <property type="entry name" value="Asp_Glu_race"/>
    <property type="match status" value="1"/>
</dbReference>
<dbReference type="InterPro" id="IPR053714">
    <property type="entry name" value="Iso_Racemase_Enz_sf"/>
</dbReference>
<proteinExistence type="inferred from homology"/>
<reference evidence="2 3" key="1">
    <citation type="submission" date="2020-06" db="EMBL/GenBank/DDBJ databases">
        <title>Description of novel acetic acid bacteria.</title>
        <authorList>
            <person name="Sombolestani A."/>
        </authorList>
    </citation>
    <scope>NUCLEOTIDE SEQUENCE [LARGE SCALE GENOMIC DNA]</scope>
    <source>
        <strain evidence="2 3">LMG 27010</strain>
    </source>
</reference>
<dbReference type="Proteomes" id="UP000585665">
    <property type="component" value="Unassembled WGS sequence"/>
</dbReference>
<gene>
    <name evidence="2" type="ORF">HUK82_03500</name>
</gene>
<protein>
    <submittedName>
        <fullName evidence="2">Hydantoin racemase</fullName>
    </submittedName>
</protein>
<dbReference type="AlphaFoldDB" id="A0A850PCG2"/>
<dbReference type="Gene3D" id="3.40.50.12500">
    <property type="match status" value="1"/>
</dbReference>
<accession>A0A850PCG2</accession>
<sequence length="215" mass="22725">MPKIVVINPNSSADVTASMRESVSAMARALPYTLDWITNQGGPPGIETDAHVHAVASQMSDIVGHAVADAFVIGCFSDPGVSSLRETQGRPIIGIAEAAYRYAMTQTRRFGVLSIVEASVVRHRTHLHQLGIASFMAGDRPLDLGVAELAGGGVLDRLVSVGRMLRDVDGAEVVILGCAGLGRYRLPLQAELGMPVIDPVMASIAQAATELLMRI</sequence>
<comment type="similarity">
    <text evidence="1">Belongs to the HyuE racemase family.</text>
</comment>
<dbReference type="InterPro" id="IPR052186">
    <property type="entry name" value="Hydantoin_racemase-like"/>
</dbReference>
<dbReference type="InterPro" id="IPR015942">
    <property type="entry name" value="Asp/Glu/hydantoin_racemase"/>
</dbReference>
<dbReference type="PANTHER" id="PTHR28047:SF5">
    <property type="entry name" value="PROTEIN DCG1"/>
    <property type="match status" value="1"/>
</dbReference>
<dbReference type="PANTHER" id="PTHR28047">
    <property type="entry name" value="PROTEIN DCG1"/>
    <property type="match status" value="1"/>
</dbReference>
<evidence type="ECO:0000256" key="1">
    <source>
        <dbReference type="ARBA" id="ARBA00038414"/>
    </source>
</evidence>
<dbReference type="EMBL" id="JABXXR010000013">
    <property type="protein sequence ID" value="NVN39632.1"/>
    <property type="molecule type" value="Genomic_DNA"/>
</dbReference>
<dbReference type="RefSeq" id="WP_176612620.1">
    <property type="nucleotide sequence ID" value="NZ_JABXXR010000013.1"/>
</dbReference>
<comment type="caution">
    <text evidence="2">The sequence shown here is derived from an EMBL/GenBank/DDBJ whole genome shotgun (WGS) entry which is preliminary data.</text>
</comment>
<keyword evidence="3" id="KW-1185">Reference proteome</keyword>